<gene>
    <name evidence="3" type="ORF">NE237_018090</name>
</gene>
<dbReference type="OrthoDB" id="417481at2759"/>
<organism evidence="3 4">
    <name type="scientific">Protea cynaroides</name>
    <dbReference type="NCBI Taxonomy" id="273540"/>
    <lineage>
        <taxon>Eukaryota</taxon>
        <taxon>Viridiplantae</taxon>
        <taxon>Streptophyta</taxon>
        <taxon>Embryophyta</taxon>
        <taxon>Tracheophyta</taxon>
        <taxon>Spermatophyta</taxon>
        <taxon>Magnoliopsida</taxon>
        <taxon>Proteales</taxon>
        <taxon>Proteaceae</taxon>
        <taxon>Protea</taxon>
    </lineage>
</organism>
<evidence type="ECO:0000313" key="4">
    <source>
        <dbReference type="Proteomes" id="UP001141806"/>
    </source>
</evidence>
<keyword evidence="4" id="KW-1185">Reference proteome</keyword>
<evidence type="ECO:0000256" key="1">
    <source>
        <dbReference type="SAM" id="MobiDB-lite"/>
    </source>
</evidence>
<reference evidence="3" key="1">
    <citation type="journal article" date="2023" name="Plant J.">
        <title>The genome of the king protea, Protea cynaroides.</title>
        <authorList>
            <person name="Chang J."/>
            <person name="Duong T.A."/>
            <person name="Schoeman C."/>
            <person name="Ma X."/>
            <person name="Roodt D."/>
            <person name="Barker N."/>
            <person name="Li Z."/>
            <person name="Van de Peer Y."/>
            <person name="Mizrachi E."/>
        </authorList>
    </citation>
    <scope>NUCLEOTIDE SEQUENCE</scope>
    <source>
        <tissue evidence="3">Young leaves</tissue>
    </source>
</reference>
<dbReference type="AlphaFoldDB" id="A0A9Q0K9D7"/>
<feature type="domain" description="Mei2-like C-terminal RNA recognition motif" evidence="2">
    <location>
        <begin position="84"/>
        <end position="141"/>
    </location>
</feature>
<evidence type="ECO:0000313" key="3">
    <source>
        <dbReference type="EMBL" id="KAJ4966241.1"/>
    </source>
</evidence>
<name>A0A9Q0K9D7_9MAGN</name>
<feature type="compositionally biased region" description="Basic and acidic residues" evidence="1">
    <location>
        <begin position="1"/>
        <end position="16"/>
    </location>
</feature>
<dbReference type="InterPro" id="IPR007201">
    <property type="entry name" value="Mei2-like_Rrm_C"/>
</dbReference>
<accession>A0A9Q0K9D7</accession>
<protein>
    <recommendedName>
        <fullName evidence="2">Mei2-like C-terminal RNA recognition motif domain-containing protein</fullName>
    </recommendedName>
</protein>
<proteinExistence type="predicted"/>
<sequence>MLEKETKQSDEKDKKKLGLNPSAKEFKPSNPAEAVERVVVTNDYNQKPNPSHGQKNVGYLRRRFDDNIHKWLKVPLPPFHVILLRSRMNKGYAFVNFTTVAGAFRFFRSYDKHKWDLFNSEKICEIDFAEIQGRENLVEHFMKSTFICDTNGYLPVQFLPPRNGLLSQTAIGTVVGRRSAPHDQNRLKRENNHSHKIWTRLDRKHSPRKVLVEDEKQKPDT</sequence>
<dbReference type="Pfam" id="PF04059">
    <property type="entry name" value="RRM_2"/>
    <property type="match status" value="1"/>
</dbReference>
<feature type="region of interest" description="Disordered" evidence="1">
    <location>
        <begin position="1"/>
        <end position="31"/>
    </location>
</feature>
<dbReference type="Proteomes" id="UP001141806">
    <property type="component" value="Unassembled WGS sequence"/>
</dbReference>
<dbReference type="EMBL" id="JAMYWD010000007">
    <property type="protein sequence ID" value="KAJ4966241.1"/>
    <property type="molecule type" value="Genomic_DNA"/>
</dbReference>
<evidence type="ECO:0000259" key="2">
    <source>
        <dbReference type="Pfam" id="PF04059"/>
    </source>
</evidence>
<comment type="caution">
    <text evidence="3">The sequence shown here is derived from an EMBL/GenBank/DDBJ whole genome shotgun (WGS) entry which is preliminary data.</text>
</comment>